<organism evidence="1 2">
    <name type="scientific">Rothia dentocariosa (strain ATCC 17931 / CDC X599 / XDIA)</name>
    <dbReference type="NCBI Taxonomy" id="762948"/>
    <lineage>
        <taxon>Bacteria</taxon>
        <taxon>Bacillati</taxon>
        <taxon>Actinomycetota</taxon>
        <taxon>Actinomycetes</taxon>
        <taxon>Micrococcales</taxon>
        <taxon>Micrococcaceae</taxon>
        <taxon>Rothia</taxon>
    </lineage>
</organism>
<reference evidence="2" key="1">
    <citation type="submission" date="2010-10" db="EMBL/GenBank/DDBJ databases">
        <title>The complete genome of Rothia dentocariosa ATCC 17931.</title>
        <authorList>
            <person name="Muzny D."/>
            <person name="Qin X."/>
            <person name="Buhay C."/>
            <person name="Dugan-Rocha S."/>
            <person name="Ding Y."/>
            <person name="Chen G."/>
            <person name="Hawes A."/>
            <person name="Holder M."/>
            <person name="Jhangiani S."/>
            <person name="Johnson A."/>
            <person name="Khan Z."/>
            <person name="Li Z."/>
            <person name="Liu W."/>
            <person name="Liu X."/>
            <person name="Perez L."/>
            <person name="Shen H."/>
            <person name="Wang Q."/>
            <person name="Watt J."/>
            <person name="Xi L."/>
            <person name="Xin Y."/>
            <person name="Zhou J."/>
            <person name="Deng J."/>
            <person name="Jiang H."/>
            <person name="Liu Y."/>
            <person name="Qu J."/>
            <person name="Song X.-Z."/>
            <person name="Zhang L."/>
            <person name="Villasana D."/>
            <person name="Johnson A."/>
            <person name="Liu J."/>
            <person name="Liyanage D."/>
            <person name="Lorensuhewa L."/>
            <person name="Robinson T."/>
            <person name="Song A."/>
            <person name="Song B.-B."/>
            <person name="Dinh H."/>
            <person name="Thornton R."/>
            <person name="Coyle M."/>
            <person name="Francisco L."/>
            <person name="Jackson L."/>
            <person name="Javaid M."/>
            <person name="Korchina V."/>
            <person name="Kovar C."/>
            <person name="Mata R."/>
            <person name="Mathew T."/>
            <person name="Ngo R."/>
            <person name="Nguyen L."/>
            <person name="Nguyen N."/>
            <person name="Okwuonu G."/>
            <person name="Ongeri F."/>
            <person name="Pham C."/>
            <person name="Simmons D."/>
            <person name="Wilczek-Boney K."/>
            <person name="Hale W."/>
            <person name="Jakkamsetti A."/>
            <person name="Pham P."/>
            <person name="Ruth R."/>
            <person name="San Lucas F."/>
            <person name="Warren J."/>
            <person name="Zhang J."/>
            <person name="Zhao Z."/>
            <person name="Zhou C."/>
            <person name="Zhu D."/>
            <person name="Lee S."/>
            <person name="Bess C."/>
            <person name="Blankenburg K."/>
            <person name="Forbes L."/>
            <person name="Fu Q."/>
            <person name="Gubbala S."/>
            <person name="Hirani K."/>
            <person name="Jayaseelan J.C."/>
            <person name="Lara F."/>
            <person name="Munidasa M."/>
            <person name="Palculict T."/>
            <person name="Patil S."/>
            <person name="Pu L.-L."/>
            <person name="Saada N."/>
            <person name="Tang L."/>
            <person name="Weissenberger G."/>
            <person name="Zhu Y."/>
            <person name="Hemphill L."/>
            <person name="Shang Y."/>
            <person name="Youmans B."/>
            <person name="Ayvaz T."/>
            <person name="Ross M."/>
            <person name="Santibanez J."/>
            <person name="Aqrawi P."/>
            <person name="Gross S."/>
            <person name="Joshi V."/>
            <person name="Fowler G."/>
            <person name="Nazareth L."/>
            <person name="Reid J."/>
            <person name="Worley K."/>
            <person name="Petrosino J."/>
            <person name="Highlander S."/>
            <person name="Gibbs R."/>
        </authorList>
    </citation>
    <scope>NUCLEOTIDE SEQUENCE [LARGE SCALE GENOMIC DNA]</scope>
    <source>
        <strain evidence="2">ATCC 17931 / CDC X599 / XDIA</strain>
    </source>
</reference>
<evidence type="ECO:0000313" key="2">
    <source>
        <dbReference type="Proteomes" id="UP000000387"/>
    </source>
</evidence>
<gene>
    <name evidence="1" type="ordered locus">HMPREF0733_10561</name>
</gene>
<protein>
    <submittedName>
        <fullName evidence="1">Uncharacterized protein</fullName>
    </submittedName>
</protein>
<dbReference type="EMBL" id="CP002280">
    <property type="protein sequence ID" value="ADP40019.1"/>
    <property type="molecule type" value="Genomic_DNA"/>
</dbReference>
<name>E3H116_ROTDC</name>
<dbReference type="AlphaFoldDB" id="E3H116"/>
<dbReference type="KEGG" id="rdn:HMPREF0733_10561"/>
<evidence type="ECO:0000313" key="1">
    <source>
        <dbReference type="EMBL" id="ADP40019.1"/>
    </source>
</evidence>
<proteinExistence type="predicted"/>
<dbReference type="HOGENOM" id="CLU_2737555_0_0_11"/>
<sequence>MKFEVFIIRVWCSGELQQAAYGIYSWFLQENIKFFDAALGAGRLPYLMQPKKSLYVNKALEIPLYSHKGSF</sequence>
<dbReference type="Proteomes" id="UP000000387">
    <property type="component" value="Chromosome"/>
</dbReference>
<accession>E3H116</accession>